<dbReference type="InterPro" id="IPR027417">
    <property type="entry name" value="P-loop_NTPase"/>
</dbReference>
<evidence type="ECO:0000313" key="12">
    <source>
        <dbReference type="Proteomes" id="UP001589836"/>
    </source>
</evidence>
<evidence type="ECO:0000256" key="2">
    <source>
        <dbReference type="ARBA" id="ARBA00007599"/>
    </source>
</evidence>
<comment type="subcellular location">
    <subcellularLocation>
        <location evidence="1">Cytoplasm</location>
    </subcellularLocation>
</comment>
<keyword evidence="9" id="KW-0460">Magnesium</keyword>
<dbReference type="Proteomes" id="UP001589836">
    <property type="component" value="Unassembled WGS sequence"/>
</dbReference>
<reference evidence="11 12" key="1">
    <citation type="submission" date="2024-09" db="EMBL/GenBank/DDBJ databases">
        <authorList>
            <person name="Sun Q."/>
            <person name="Mori K."/>
        </authorList>
    </citation>
    <scope>NUCLEOTIDE SEQUENCE [LARGE SCALE GENOMIC DNA]</scope>
    <source>
        <strain evidence="11 12">NCAIM B.02529</strain>
    </source>
</reference>
<keyword evidence="4" id="KW-0963">Cytoplasm</keyword>
<keyword evidence="6" id="KW-0479">Metal-binding</keyword>
<dbReference type="Pfam" id="PF02367">
    <property type="entry name" value="TsaE"/>
    <property type="match status" value="1"/>
</dbReference>
<evidence type="ECO:0000256" key="6">
    <source>
        <dbReference type="ARBA" id="ARBA00022723"/>
    </source>
</evidence>
<evidence type="ECO:0000313" key="11">
    <source>
        <dbReference type="EMBL" id="MFC0525831.1"/>
    </source>
</evidence>
<evidence type="ECO:0000256" key="10">
    <source>
        <dbReference type="ARBA" id="ARBA00032441"/>
    </source>
</evidence>
<dbReference type="InterPro" id="IPR003442">
    <property type="entry name" value="T6A_TsaE"/>
</dbReference>
<keyword evidence="5" id="KW-0819">tRNA processing</keyword>
<dbReference type="Gene3D" id="3.40.50.300">
    <property type="entry name" value="P-loop containing nucleotide triphosphate hydrolases"/>
    <property type="match status" value="1"/>
</dbReference>
<comment type="caution">
    <text evidence="11">The sequence shown here is derived from an EMBL/GenBank/DDBJ whole genome shotgun (WGS) entry which is preliminary data.</text>
</comment>
<comment type="similarity">
    <text evidence="2">Belongs to the TsaE family.</text>
</comment>
<evidence type="ECO:0000256" key="9">
    <source>
        <dbReference type="ARBA" id="ARBA00022842"/>
    </source>
</evidence>
<dbReference type="RefSeq" id="WP_377351571.1">
    <property type="nucleotide sequence ID" value="NZ_JBHLTP010000022.1"/>
</dbReference>
<evidence type="ECO:0000256" key="4">
    <source>
        <dbReference type="ARBA" id="ARBA00022490"/>
    </source>
</evidence>
<keyword evidence="8" id="KW-0067">ATP-binding</keyword>
<evidence type="ECO:0000256" key="5">
    <source>
        <dbReference type="ARBA" id="ARBA00022694"/>
    </source>
</evidence>
<accession>A0ABV6LTU6</accession>
<evidence type="ECO:0000256" key="1">
    <source>
        <dbReference type="ARBA" id="ARBA00004496"/>
    </source>
</evidence>
<sequence length="152" mass="17032">MGHTYRTTTKTPEGTQQLAEAIGSLLQAGDVVTLEGGLGAGKTTFTKGLARGLGVTRTVNSPTFTIVKEYEGRLPLYHLDVYRLEDSEEDIGFDEYLEGDGVAIVEWAQYIEPFLPENRLDITITYHGEEERIIQFLPHGDHFDRICKELDI</sequence>
<dbReference type="PANTHER" id="PTHR33540:SF2">
    <property type="entry name" value="TRNA THREONYLCARBAMOYLADENOSINE BIOSYNTHESIS PROTEIN TSAE"/>
    <property type="match status" value="1"/>
</dbReference>
<keyword evidence="12" id="KW-1185">Reference proteome</keyword>
<dbReference type="SUPFAM" id="SSF52540">
    <property type="entry name" value="P-loop containing nucleoside triphosphate hydrolases"/>
    <property type="match status" value="1"/>
</dbReference>
<evidence type="ECO:0000256" key="8">
    <source>
        <dbReference type="ARBA" id="ARBA00022840"/>
    </source>
</evidence>
<proteinExistence type="inferred from homology"/>
<evidence type="ECO:0000256" key="3">
    <source>
        <dbReference type="ARBA" id="ARBA00019010"/>
    </source>
</evidence>
<gene>
    <name evidence="11" type="primary">tsaE</name>
    <name evidence="11" type="ORF">ACFFGV_19825</name>
</gene>
<protein>
    <recommendedName>
        <fullName evidence="3">tRNA threonylcarbamoyladenosine biosynthesis protein TsaE</fullName>
    </recommendedName>
    <alternativeName>
        <fullName evidence="10">t(6)A37 threonylcarbamoyladenosine biosynthesis protein TsaE</fullName>
    </alternativeName>
</protein>
<dbReference type="PANTHER" id="PTHR33540">
    <property type="entry name" value="TRNA THREONYLCARBAMOYLADENOSINE BIOSYNTHESIS PROTEIN TSAE"/>
    <property type="match status" value="1"/>
</dbReference>
<keyword evidence="7" id="KW-0547">Nucleotide-binding</keyword>
<dbReference type="EMBL" id="JBHLTP010000022">
    <property type="protein sequence ID" value="MFC0525831.1"/>
    <property type="molecule type" value="Genomic_DNA"/>
</dbReference>
<dbReference type="NCBIfam" id="TIGR00150">
    <property type="entry name" value="T6A_YjeE"/>
    <property type="match status" value="1"/>
</dbReference>
<organism evidence="11 12">
    <name type="scientific">Pontibacillus salicampi</name>
    <dbReference type="NCBI Taxonomy" id="1449801"/>
    <lineage>
        <taxon>Bacteria</taxon>
        <taxon>Bacillati</taxon>
        <taxon>Bacillota</taxon>
        <taxon>Bacilli</taxon>
        <taxon>Bacillales</taxon>
        <taxon>Bacillaceae</taxon>
        <taxon>Pontibacillus</taxon>
    </lineage>
</organism>
<name>A0ABV6LTU6_9BACI</name>
<evidence type="ECO:0000256" key="7">
    <source>
        <dbReference type="ARBA" id="ARBA00022741"/>
    </source>
</evidence>